<protein>
    <recommendedName>
        <fullName evidence="6">HMA domain-containing protein</fullName>
    </recommendedName>
</protein>
<dbReference type="InterPro" id="IPR036163">
    <property type="entry name" value="HMA_dom_sf"/>
</dbReference>
<keyword evidence="1" id="KW-0488">Methylation</keyword>
<dbReference type="OrthoDB" id="689350at2759"/>
<dbReference type="InterPro" id="IPR006121">
    <property type="entry name" value="HMA_dom"/>
</dbReference>
<reference evidence="7" key="2">
    <citation type="journal article" date="2022" name="Hortic Res">
        <title>The genome of Dioscorea zingiberensis sheds light on the biosynthesis, origin and evolution of the medicinally important diosgenin saponins.</title>
        <authorList>
            <person name="Li Y."/>
            <person name="Tan C."/>
            <person name="Li Z."/>
            <person name="Guo J."/>
            <person name="Li S."/>
            <person name="Chen X."/>
            <person name="Wang C."/>
            <person name="Dai X."/>
            <person name="Yang H."/>
            <person name="Song W."/>
            <person name="Hou L."/>
            <person name="Xu J."/>
            <person name="Tong Z."/>
            <person name="Xu A."/>
            <person name="Yuan X."/>
            <person name="Wang W."/>
            <person name="Yang Q."/>
            <person name="Chen L."/>
            <person name="Sun Z."/>
            <person name="Wang K."/>
            <person name="Pan B."/>
            <person name="Chen J."/>
            <person name="Bao Y."/>
            <person name="Liu F."/>
            <person name="Qi X."/>
            <person name="Gang D.R."/>
            <person name="Wen J."/>
            <person name="Li J."/>
        </authorList>
    </citation>
    <scope>NUCLEOTIDE SEQUENCE</scope>
    <source>
        <strain evidence="7">Dzin_1.0</strain>
    </source>
</reference>
<name>A0A9D5CVH1_9LILI</name>
<dbReference type="FunFam" id="3.30.70.100:FF:000008">
    <property type="entry name" value="Copper transport protein ATOX1"/>
    <property type="match status" value="1"/>
</dbReference>
<evidence type="ECO:0000313" key="8">
    <source>
        <dbReference type="Proteomes" id="UP001085076"/>
    </source>
</evidence>
<dbReference type="AlphaFoldDB" id="A0A9D5CVH1"/>
<evidence type="ECO:0000256" key="1">
    <source>
        <dbReference type="ARBA" id="ARBA00022481"/>
    </source>
</evidence>
<feature type="compositionally biased region" description="Low complexity" evidence="5">
    <location>
        <begin position="79"/>
        <end position="89"/>
    </location>
</feature>
<dbReference type="Pfam" id="PF00403">
    <property type="entry name" value="HMA"/>
    <property type="match status" value="1"/>
</dbReference>
<reference evidence="7" key="1">
    <citation type="submission" date="2021-03" db="EMBL/GenBank/DDBJ databases">
        <authorList>
            <person name="Li Z."/>
            <person name="Yang C."/>
        </authorList>
    </citation>
    <scope>NUCLEOTIDE SEQUENCE</scope>
    <source>
        <strain evidence="7">Dzin_1.0</strain>
        <tissue evidence="7">Leaf</tissue>
    </source>
</reference>
<feature type="compositionally biased region" description="Basic residues" evidence="5">
    <location>
        <begin position="170"/>
        <end position="182"/>
    </location>
</feature>
<feature type="region of interest" description="Disordered" evidence="5">
    <location>
        <begin position="74"/>
        <end position="224"/>
    </location>
</feature>
<dbReference type="Proteomes" id="UP001085076">
    <property type="component" value="Miscellaneous, Linkage group lg03"/>
</dbReference>
<dbReference type="SUPFAM" id="SSF55008">
    <property type="entry name" value="HMA, heavy metal-associated domain"/>
    <property type="match status" value="1"/>
</dbReference>
<feature type="compositionally biased region" description="Low complexity" evidence="5">
    <location>
        <begin position="105"/>
        <end position="114"/>
    </location>
</feature>
<dbReference type="CDD" id="cd00371">
    <property type="entry name" value="HMA"/>
    <property type="match status" value="1"/>
</dbReference>
<gene>
    <name evidence="7" type="ORF">J5N97_015313</name>
</gene>
<dbReference type="PROSITE" id="PS50846">
    <property type="entry name" value="HMA_2"/>
    <property type="match status" value="1"/>
</dbReference>
<dbReference type="PANTHER" id="PTHR45868:SF80">
    <property type="entry name" value="F15K9.8-RELATED"/>
    <property type="match status" value="1"/>
</dbReference>
<feature type="compositionally biased region" description="Pro residues" evidence="5">
    <location>
        <begin position="149"/>
        <end position="159"/>
    </location>
</feature>
<dbReference type="PANTHER" id="PTHR45868">
    <property type="entry name" value="HEAVY METAL-ASSOCIATED ISOPRENYLATED PLANT PROTEIN 33-RELATED"/>
    <property type="match status" value="1"/>
</dbReference>
<evidence type="ECO:0000256" key="3">
    <source>
        <dbReference type="ARBA" id="ARBA00023289"/>
    </source>
</evidence>
<feature type="compositionally biased region" description="Low complexity" evidence="5">
    <location>
        <begin position="160"/>
        <end position="169"/>
    </location>
</feature>
<keyword evidence="2" id="KW-0479">Metal-binding</keyword>
<dbReference type="Gene3D" id="3.30.70.100">
    <property type="match status" value="1"/>
</dbReference>
<evidence type="ECO:0000256" key="5">
    <source>
        <dbReference type="SAM" id="MobiDB-lite"/>
    </source>
</evidence>
<feature type="compositionally biased region" description="Basic residues" evidence="5">
    <location>
        <begin position="90"/>
        <end position="100"/>
    </location>
</feature>
<comment type="similarity">
    <text evidence="4">Belongs to the HIPP family.</text>
</comment>
<organism evidence="7 8">
    <name type="scientific">Dioscorea zingiberensis</name>
    <dbReference type="NCBI Taxonomy" id="325984"/>
    <lineage>
        <taxon>Eukaryota</taxon>
        <taxon>Viridiplantae</taxon>
        <taxon>Streptophyta</taxon>
        <taxon>Embryophyta</taxon>
        <taxon>Tracheophyta</taxon>
        <taxon>Spermatophyta</taxon>
        <taxon>Magnoliopsida</taxon>
        <taxon>Liliopsida</taxon>
        <taxon>Dioscoreales</taxon>
        <taxon>Dioscoreaceae</taxon>
        <taxon>Dioscorea</taxon>
    </lineage>
</organism>
<evidence type="ECO:0000256" key="4">
    <source>
        <dbReference type="ARBA" id="ARBA00024045"/>
    </source>
</evidence>
<keyword evidence="3" id="KW-0449">Lipoprotein</keyword>
<dbReference type="EMBL" id="JAGGNH010000003">
    <property type="protein sequence ID" value="KAJ0979839.1"/>
    <property type="molecule type" value="Genomic_DNA"/>
</dbReference>
<evidence type="ECO:0000256" key="2">
    <source>
        <dbReference type="ARBA" id="ARBA00022723"/>
    </source>
</evidence>
<feature type="domain" description="HMA" evidence="6">
    <location>
        <begin position="12"/>
        <end position="75"/>
    </location>
</feature>
<evidence type="ECO:0000259" key="6">
    <source>
        <dbReference type="PROSITE" id="PS50846"/>
    </source>
</evidence>
<evidence type="ECO:0000313" key="7">
    <source>
        <dbReference type="EMBL" id="KAJ0979839.1"/>
    </source>
</evidence>
<comment type="caution">
    <text evidence="7">The sequence shown here is derived from an EMBL/GenBank/DDBJ whole genome shotgun (WGS) entry which is preliminary data.</text>
</comment>
<sequence length="284" mass="30390">MASVELLEPLKYQVLALKVSIHCEGCKRKVKRLLQSIDGVYKISIDAQQHKVTVTGNVDGETLIKKLIKNGKHAELWPEKPQNPNPNSKSKSKKKSKSLKKPTESPENPETNPSAASGEDENPGENTDLDPSKSDDPDEEPSSPSAQPDNPPPTTPTPSPNGGTAASAGGKKKKKKKKKKPHAPAPAPAAPTSGGESEDEPEITVGPAPHQAALGPPRPRPYHVPLYAQPQTVLSRSSATHYLPAPASAPASYYAMMDPVQEAPPREESYALFSEENANACRVM</sequence>
<proteinExistence type="inferred from homology"/>
<accession>A0A9D5CVH1</accession>
<keyword evidence="8" id="KW-1185">Reference proteome</keyword>
<keyword evidence="3" id="KW-0636">Prenylation</keyword>
<dbReference type="GO" id="GO:0046872">
    <property type="term" value="F:metal ion binding"/>
    <property type="evidence" value="ECO:0007669"/>
    <property type="project" value="UniProtKB-KW"/>
</dbReference>